<dbReference type="Proteomes" id="UP001454086">
    <property type="component" value="Unassembled WGS sequence"/>
</dbReference>
<proteinExistence type="predicted"/>
<sequence length="55" mass="6630">MGLFDKHMVVPAYREEIEYKLEYGMEALDKRFCDSGLPMILDIQRPNYRKDFRAE</sequence>
<evidence type="ECO:0000313" key="1">
    <source>
        <dbReference type="EMBL" id="MEQ2426292.1"/>
    </source>
</evidence>
<dbReference type="RefSeq" id="WP_349118316.1">
    <property type="nucleotide sequence ID" value="NZ_JBBMFM010000056.1"/>
</dbReference>
<name>A0ABV1D7C2_9FIRM</name>
<organism evidence="1 2">
    <name type="scientific">Enterocloster hominis</name>
    <name type="common">ex Hitch et al. 2024</name>
    <dbReference type="NCBI Taxonomy" id="1917870"/>
    <lineage>
        <taxon>Bacteria</taxon>
        <taxon>Bacillati</taxon>
        <taxon>Bacillota</taxon>
        <taxon>Clostridia</taxon>
        <taxon>Lachnospirales</taxon>
        <taxon>Lachnospiraceae</taxon>
        <taxon>Enterocloster</taxon>
    </lineage>
</organism>
<keyword evidence="2" id="KW-1185">Reference proteome</keyword>
<comment type="caution">
    <text evidence="1">The sequence shown here is derived from an EMBL/GenBank/DDBJ whole genome shotgun (WGS) entry which is preliminary data.</text>
</comment>
<accession>A0ABV1D7C2</accession>
<evidence type="ECO:0000313" key="2">
    <source>
        <dbReference type="Proteomes" id="UP001454086"/>
    </source>
</evidence>
<gene>
    <name evidence="1" type="ORF">WMQ36_15050</name>
</gene>
<reference evidence="1 2" key="1">
    <citation type="submission" date="2024-03" db="EMBL/GenBank/DDBJ databases">
        <title>Human intestinal bacterial collection.</title>
        <authorList>
            <person name="Pauvert C."/>
            <person name="Hitch T.C.A."/>
            <person name="Clavel T."/>
        </authorList>
    </citation>
    <scope>NUCLEOTIDE SEQUENCE [LARGE SCALE GENOMIC DNA]</scope>
    <source>
        <strain evidence="1 2">CLA-SR-H021</strain>
    </source>
</reference>
<protein>
    <submittedName>
        <fullName evidence="1">Uncharacterized protein</fullName>
    </submittedName>
</protein>
<dbReference type="EMBL" id="JBBMFM010000056">
    <property type="protein sequence ID" value="MEQ2426292.1"/>
    <property type="molecule type" value="Genomic_DNA"/>
</dbReference>